<feature type="coiled-coil region" evidence="1">
    <location>
        <begin position="80"/>
        <end position="111"/>
    </location>
</feature>
<feature type="compositionally biased region" description="Polar residues" evidence="2">
    <location>
        <begin position="169"/>
        <end position="181"/>
    </location>
</feature>
<sequence length="189" mass="21607">MKTNLQYFAETDPKDPKDKPDDKKYTQADVNRMMSAKSDEITKTYEQKIADLRKEMTDQFTSQREELIEQGKKLAGETAEQEAQRKLQTQLDQLNSQKDQLAQQAQHYKEIEAVQATEQLLKDKGIPTSFAKNLSDLDETSRQQNVEMFANAWQENLNQAVQDKLKGQDNPQSGNGAVDTSISKDDFKN</sequence>
<protein>
    <recommendedName>
        <fullName evidence="5">DUF4355 domain-containing protein</fullName>
    </recommendedName>
</protein>
<dbReference type="Pfam" id="PF14265">
    <property type="entry name" value="DUF4355"/>
    <property type="match status" value="1"/>
</dbReference>
<evidence type="ECO:0000313" key="3">
    <source>
        <dbReference type="EMBL" id="GAY74271.1"/>
    </source>
</evidence>
<dbReference type="Proteomes" id="UP000286974">
    <property type="component" value="Unassembled WGS sequence"/>
</dbReference>
<evidence type="ECO:0008006" key="5">
    <source>
        <dbReference type="Google" id="ProtNLM"/>
    </source>
</evidence>
<name>A0A401FPY5_9LACO</name>
<evidence type="ECO:0000256" key="1">
    <source>
        <dbReference type="SAM" id="Coils"/>
    </source>
</evidence>
<feature type="region of interest" description="Disordered" evidence="2">
    <location>
        <begin position="162"/>
        <end position="189"/>
    </location>
</feature>
<organism evidence="3 4">
    <name type="scientific">Lentilactobacillus kosonis</name>
    <dbReference type="NCBI Taxonomy" id="2810561"/>
    <lineage>
        <taxon>Bacteria</taxon>
        <taxon>Bacillati</taxon>
        <taxon>Bacillota</taxon>
        <taxon>Bacilli</taxon>
        <taxon>Lactobacillales</taxon>
        <taxon>Lactobacillaceae</taxon>
        <taxon>Lentilactobacillus</taxon>
    </lineage>
</organism>
<dbReference type="EMBL" id="BEXA01000008">
    <property type="protein sequence ID" value="GAY74271.1"/>
    <property type="molecule type" value="Genomic_DNA"/>
</dbReference>
<feature type="compositionally biased region" description="Basic and acidic residues" evidence="2">
    <location>
        <begin position="11"/>
        <end position="26"/>
    </location>
</feature>
<keyword evidence="4" id="KW-1185">Reference proteome</keyword>
<comment type="caution">
    <text evidence="3">The sequence shown here is derived from an EMBL/GenBank/DDBJ whole genome shotgun (WGS) entry which is preliminary data.</text>
</comment>
<gene>
    <name evidence="3" type="ORF">NBRC111893_2417</name>
</gene>
<keyword evidence="1" id="KW-0175">Coiled coil</keyword>
<accession>A0A401FPY5</accession>
<feature type="region of interest" description="Disordered" evidence="2">
    <location>
        <begin position="1"/>
        <end position="37"/>
    </location>
</feature>
<proteinExistence type="predicted"/>
<evidence type="ECO:0000256" key="2">
    <source>
        <dbReference type="SAM" id="MobiDB-lite"/>
    </source>
</evidence>
<reference evidence="3 4" key="1">
    <citation type="submission" date="2017-11" db="EMBL/GenBank/DDBJ databases">
        <title>Draft Genome Sequence of Lactobacillus curieae NBRC 111893 isolated from Koso, a Japanese sugar-Vegetable Fermented Beverage.</title>
        <authorList>
            <person name="Chiou T.Y."/>
            <person name="Oshima K."/>
            <person name="Suda W."/>
            <person name="Hattori M."/>
            <person name="Takahashi T."/>
        </authorList>
    </citation>
    <scope>NUCLEOTIDE SEQUENCE [LARGE SCALE GENOMIC DNA]</scope>
    <source>
        <strain evidence="3 4">NBRC111893</strain>
    </source>
</reference>
<dbReference type="RefSeq" id="WP_125008939.1">
    <property type="nucleotide sequence ID" value="NZ_BEXA01000008.1"/>
</dbReference>
<dbReference type="OrthoDB" id="2322730at2"/>
<evidence type="ECO:0000313" key="4">
    <source>
        <dbReference type="Proteomes" id="UP000286974"/>
    </source>
</evidence>
<dbReference type="InterPro" id="IPR025580">
    <property type="entry name" value="Gp46"/>
</dbReference>
<dbReference type="AlphaFoldDB" id="A0A401FPY5"/>